<dbReference type="Proteomes" id="UP001415857">
    <property type="component" value="Unassembled WGS sequence"/>
</dbReference>
<keyword evidence="6" id="KW-0378">Hydrolase</keyword>
<comment type="cofactor">
    <cofactor evidence="1">
        <name>a divalent metal cation</name>
        <dbReference type="ChEBI" id="CHEBI:60240"/>
    </cofactor>
</comment>
<evidence type="ECO:0000256" key="7">
    <source>
        <dbReference type="ARBA" id="ARBA00023242"/>
    </source>
</evidence>
<evidence type="ECO:0000259" key="9">
    <source>
        <dbReference type="Pfam" id="PF26138"/>
    </source>
</evidence>
<feature type="domain" description="DUF8040" evidence="9">
    <location>
        <begin position="53"/>
        <end position="141"/>
    </location>
</feature>
<keyword evidence="11" id="KW-1185">Reference proteome</keyword>
<proteinExistence type="inferred from homology"/>
<evidence type="ECO:0000256" key="2">
    <source>
        <dbReference type="ARBA" id="ARBA00004123"/>
    </source>
</evidence>
<dbReference type="Pfam" id="PF26138">
    <property type="entry name" value="DUF8040"/>
    <property type="match status" value="1"/>
</dbReference>
<dbReference type="InterPro" id="IPR045249">
    <property type="entry name" value="HARBI1-like"/>
</dbReference>
<protein>
    <recommendedName>
        <fullName evidence="12">Transposase</fullName>
    </recommendedName>
</protein>
<evidence type="ECO:0000256" key="5">
    <source>
        <dbReference type="ARBA" id="ARBA00022723"/>
    </source>
</evidence>
<comment type="subcellular location">
    <subcellularLocation>
        <location evidence="2">Nucleus</location>
    </subcellularLocation>
</comment>
<gene>
    <name evidence="10" type="ORF">L1049_024181</name>
</gene>
<organism evidence="10 11">
    <name type="scientific">Liquidambar formosana</name>
    <name type="common">Formosan gum</name>
    <dbReference type="NCBI Taxonomy" id="63359"/>
    <lineage>
        <taxon>Eukaryota</taxon>
        <taxon>Viridiplantae</taxon>
        <taxon>Streptophyta</taxon>
        <taxon>Embryophyta</taxon>
        <taxon>Tracheophyta</taxon>
        <taxon>Spermatophyta</taxon>
        <taxon>Magnoliopsida</taxon>
        <taxon>eudicotyledons</taxon>
        <taxon>Gunneridae</taxon>
        <taxon>Pentapetalae</taxon>
        <taxon>Saxifragales</taxon>
        <taxon>Altingiaceae</taxon>
        <taxon>Liquidambar</taxon>
    </lineage>
</organism>
<comment type="similarity">
    <text evidence="3">Belongs to the HARBI1 family.</text>
</comment>
<sequence>MDPIYEDNEEDIIDVAALVVVSAAGATAIEVIQRTHLHICRQPQVNRDDVRIKYLNGLIHENNIATHNLLRMNQDALFKLCIALKTKGLHNTSNVDVEEQVAMFLYILGHNLRLRVIANNFSRSLDTVHRHFLNVLKAVVKLYKDLVKPLGINSSPEIGSNFRTWHSYFKDCVGVIDGSYIPAMVPLEDQPRYRTRKGRIAQNIMAVVGFDMKFTYVLAGWEGSARDSKVLQSSLRNRQDKLVVPTGKYYLVDAGYPNSLGFLAPYHGVRYHRNERRGHAPANAKELFNYRHSSLRNIIERSFGLIKKRWAILRTEPFFDIKVQVKIVIACCTLHNFILNVDPDDLLEHELNDASEDLGSDQVILEEDVANLATSLEWSGRRDALATLMWNEYNR</sequence>
<dbReference type="GO" id="GO:0016787">
    <property type="term" value="F:hydrolase activity"/>
    <property type="evidence" value="ECO:0007669"/>
    <property type="project" value="UniProtKB-KW"/>
</dbReference>
<dbReference type="AlphaFoldDB" id="A0AAP0RVQ3"/>
<feature type="domain" description="DDE Tnp4" evidence="8">
    <location>
        <begin position="176"/>
        <end position="336"/>
    </location>
</feature>
<dbReference type="InterPro" id="IPR027806">
    <property type="entry name" value="HARBI1_dom"/>
</dbReference>
<dbReference type="GO" id="GO:0004518">
    <property type="term" value="F:nuclease activity"/>
    <property type="evidence" value="ECO:0007669"/>
    <property type="project" value="UniProtKB-KW"/>
</dbReference>
<name>A0AAP0RVQ3_LIQFO</name>
<accession>A0AAP0RVQ3</accession>
<dbReference type="GO" id="GO:0005634">
    <property type="term" value="C:nucleus"/>
    <property type="evidence" value="ECO:0007669"/>
    <property type="project" value="UniProtKB-SubCell"/>
</dbReference>
<evidence type="ECO:0000313" key="11">
    <source>
        <dbReference type="Proteomes" id="UP001415857"/>
    </source>
</evidence>
<dbReference type="EMBL" id="JBBPBK010000005">
    <property type="protein sequence ID" value="KAK9284999.1"/>
    <property type="molecule type" value="Genomic_DNA"/>
</dbReference>
<dbReference type="PANTHER" id="PTHR22930">
    <property type="match status" value="1"/>
</dbReference>
<comment type="caution">
    <text evidence="10">The sequence shown here is derived from an EMBL/GenBank/DDBJ whole genome shotgun (WGS) entry which is preliminary data.</text>
</comment>
<dbReference type="PANTHER" id="PTHR22930:SF228">
    <property type="entry name" value="PROTEIN ALP1-LIKE"/>
    <property type="match status" value="1"/>
</dbReference>
<keyword evidence="5" id="KW-0479">Metal-binding</keyword>
<keyword evidence="7" id="KW-0539">Nucleus</keyword>
<evidence type="ECO:0008006" key="12">
    <source>
        <dbReference type="Google" id="ProtNLM"/>
    </source>
</evidence>
<keyword evidence="4" id="KW-0540">Nuclease</keyword>
<evidence type="ECO:0000313" key="10">
    <source>
        <dbReference type="EMBL" id="KAK9284999.1"/>
    </source>
</evidence>
<evidence type="ECO:0000259" key="8">
    <source>
        <dbReference type="Pfam" id="PF13359"/>
    </source>
</evidence>
<evidence type="ECO:0000256" key="1">
    <source>
        <dbReference type="ARBA" id="ARBA00001968"/>
    </source>
</evidence>
<reference evidence="10 11" key="1">
    <citation type="journal article" date="2024" name="Plant J.">
        <title>Genome sequences and population genomics reveal climatic adaptation and genomic divergence between two closely related sweetgum species.</title>
        <authorList>
            <person name="Xu W.Q."/>
            <person name="Ren C.Q."/>
            <person name="Zhang X.Y."/>
            <person name="Comes H.P."/>
            <person name="Liu X.H."/>
            <person name="Li Y.G."/>
            <person name="Kettle C.J."/>
            <person name="Jalonen R."/>
            <person name="Gaisberger H."/>
            <person name="Ma Y.Z."/>
            <person name="Qiu Y.X."/>
        </authorList>
    </citation>
    <scope>NUCLEOTIDE SEQUENCE [LARGE SCALE GENOMIC DNA]</scope>
    <source>
        <strain evidence="10">Hangzhou</strain>
    </source>
</reference>
<evidence type="ECO:0000256" key="6">
    <source>
        <dbReference type="ARBA" id="ARBA00022801"/>
    </source>
</evidence>
<dbReference type="GO" id="GO:0046872">
    <property type="term" value="F:metal ion binding"/>
    <property type="evidence" value="ECO:0007669"/>
    <property type="project" value="UniProtKB-KW"/>
</dbReference>
<evidence type="ECO:0000256" key="3">
    <source>
        <dbReference type="ARBA" id="ARBA00006958"/>
    </source>
</evidence>
<evidence type="ECO:0000256" key="4">
    <source>
        <dbReference type="ARBA" id="ARBA00022722"/>
    </source>
</evidence>
<dbReference type="Pfam" id="PF13359">
    <property type="entry name" value="DDE_Tnp_4"/>
    <property type="match status" value="1"/>
</dbReference>
<dbReference type="InterPro" id="IPR058353">
    <property type="entry name" value="DUF8040"/>
</dbReference>